<dbReference type="Proteomes" id="UP000594195">
    <property type="component" value="Chromosome"/>
</dbReference>
<dbReference type="RefSeq" id="WP_193813009.1">
    <property type="nucleotide sequence ID" value="NZ_CP040442.1"/>
</dbReference>
<protein>
    <submittedName>
        <fullName evidence="1">Uncharacterized protein</fullName>
    </submittedName>
</protein>
<evidence type="ECO:0000313" key="2">
    <source>
        <dbReference type="Proteomes" id="UP000594195"/>
    </source>
</evidence>
<proteinExistence type="predicted"/>
<keyword evidence="2" id="KW-1185">Reference proteome</keyword>
<accession>A0A7M2Y8Y0</accession>
<reference evidence="1 2" key="1">
    <citation type="submission" date="2019-05" db="EMBL/GenBank/DDBJ databases">
        <title>Chryseobacterium sp. isolated from King George Island, maritime Antarctica.</title>
        <authorList>
            <person name="Peng X."/>
        </authorList>
    </citation>
    <scope>NUCLEOTIDE SEQUENCE [LARGE SCALE GENOMIC DNA]</scope>
    <source>
        <strain evidence="1 2">7-3A</strain>
    </source>
</reference>
<sequence>MDFAQQLEIAITESSYSYPCLSLTTESKLLRQEFEKFTDVEKEFYLSRHHVKGKWLPYNDLAKEWFDSKNGINTKTARQE</sequence>
<dbReference type="KEGG" id="kfa:Q73A0000_05130"/>
<gene>
    <name evidence="1" type="ORF">Q73A0000_05130</name>
</gene>
<dbReference type="EMBL" id="CP040442">
    <property type="protein sequence ID" value="QOW09793.1"/>
    <property type="molecule type" value="Genomic_DNA"/>
</dbReference>
<name>A0A7M2Y8Y0_9FLAO</name>
<organism evidence="1 2">
    <name type="scientific">Kaistella flava</name>
    <name type="common">ex Peng et al. 2021</name>
    <dbReference type="NCBI Taxonomy" id="2038776"/>
    <lineage>
        <taxon>Bacteria</taxon>
        <taxon>Pseudomonadati</taxon>
        <taxon>Bacteroidota</taxon>
        <taxon>Flavobacteriia</taxon>
        <taxon>Flavobacteriales</taxon>
        <taxon>Weeksellaceae</taxon>
        <taxon>Chryseobacterium group</taxon>
        <taxon>Kaistella</taxon>
    </lineage>
</organism>
<dbReference type="AlphaFoldDB" id="A0A7M2Y8Y0"/>
<evidence type="ECO:0000313" key="1">
    <source>
        <dbReference type="EMBL" id="QOW09793.1"/>
    </source>
</evidence>